<dbReference type="OrthoDB" id="9770517at2"/>
<dbReference type="PANTHER" id="PTHR30203">
    <property type="entry name" value="OUTER MEMBRANE CATION EFFLUX PROTEIN"/>
    <property type="match status" value="1"/>
</dbReference>
<organism evidence="4 5">
    <name type="scientific">Ereboglobus luteus</name>
    <dbReference type="NCBI Taxonomy" id="1796921"/>
    <lineage>
        <taxon>Bacteria</taxon>
        <taxon>Pseudomonadati</taxon>
        <taxon>Verrucomicrobiota</taxon>
        <taxon>Opitutia</taxon>
        <taxon>Opitutales</taxon>
        <taxon>Opitutaceae</taxon>
        <taxon>Ereboglobus</taxon>
    </lineage>
</organism>
<proteinExistence type="inferred from homology"/>
<dbReference type="KEGG" id="elut:CKA38_14005"/>
<feature type="compositionally biased region" description="Basic and acidic residues" evidence="2">
    <location>
        <begin position="126"/>
        <end position="135"/>
    </location>
</feature>
<gene>
    <name evidence="4" type="ORF">CKA38_14005</name>
</gene>
<dbReference type="PROSITE" id="PS51257">
    <property type="entry name" value="PROKAR_LIPOPROTEIN"/>
    <property type="match status" value="1"/>
</dbReference>
<evidence type="ECO:0000313" key="5">
    <source>
        <dbReference type="Proteomes" id="UP000244896"/>
    </source>
</evidence>
<dbReference type="Proteomes" id="UP000244896">
    <property type="component" value="Chromosome"/>
</dbReference>
<protein>
    <submittedName>
        <fullName evidence="4">RND transporter</fullName>
    </submittedName>
</protein>
<accession>A0A2U8E5W2</accession>
<comment type="similarity">
    <text evidence="1">Belongs to the outer membrane factor (OMF) (TC 1.B.17) family.</text>
</comment>
<dbReference type="EMBL" id="CP023004">
    <property type="protein sequence ID" value="AWI10216.1"/>
    <property type="molecule type" value="Genomic_DNA"/>
</dbReference>
<feature type="chain" id="PRO_5015929501" evidence="3">
    <location>
        <begin position="21"/>
        <end position="510"/>
    </location>
</feature>
<feature type="region of interest" description="Disordered" evidence="2">
    <location>
        <begin position="109"/>
        <end position="146"/>
    </location>
</feature>
<evidence type="ECO:0000256" key="2">
    <source>
        <dbReference type="SAM" id="MobiDB-lite"/>
    </source>
</evidence>
<name>A0A2U8E5W2_9BACT</name>
<evidence type="ECO:0000313" key="4">
    <source>
        <dbReference type="EMBL" id="AWI10216.1"/>
    </source>
</evidence>
<dbReference type="Gene3D" id="1.20.1600.10">
    <property type="entry name" value="Outer membrane efflux proteins (OEP)"/>
    <property type="match status" value="1"/>
</dbReference>
<dbReference type="GO" id="GO:0015562">
    <property type="term" value="F:efflux transmembrane transporter activity"/>
    <property type="evidence" value="ECO:0007669"/>
    <property type="project" value="InterPro"/>
</dbReference>
<dbReference type="InterPro" id="IPR010131">
    <property type="entry name" value="MdtP/NodT-like"/>
</dbReference>
<keyword evidence="5" id="KW-1185">Reference proteome</keyword>
<dbReference type="Gene3D" id="2.20.200.10">
    <property type="entry name" value="Outer membrane efflux proteins (OEP)"/>
    <property type="match status" value="1"/>
</dbReference>
<evidence type="ECO:0000256" key="3">
    <source>
        <dbReference type="SAM" id="SignalP"/>
    </source>
</evidence>
<dbReference type="SUPFAM" id="SSF56954">
    <property type="entry name" value="Outer membrane efflux proteins (OEP)"/>
    <property type="match status" value="1"/>
</dbReference>
<keyword evidence="3" id="KW-0732">Signal</keyword>
<reference evidence="4 5" key="1">
    <citation type="journal article" date="2018" name="Syst. Appl. Microbiol.">
        <title>Ereboglobus luteus gen. nov. sp. nov. from cockroach guts, and new insights into the oxygen relationship of the genera Opitutus and Didymococcus (Verrucomicrobia: Opitutaceae).</title>
        <authorList>
            <person name="Tegtmeier D."/>
            <person name="Belitz A."/>
            <person name="Radek R."/>
            <person name="Heimerl T."/>
            <person name="Brune A."/>
        </authorList>
    </citation>
    <scope>NUCLEOTIDE SEQUENCE [LARGE SCALE GENOMIC DNA]</scope>
    <source>
        <strain evidence="4 5">Ho45</strain>
    </source>
</reference>
<dbReference type="InterPro" id="IPR003423">
    <property type="entry name" value="OMP_efflux"/>
</dbReference>
<dbReference type="Pfam" id="PF02321">
    <property type="entry name" value="OEP"/>
    <property type="match status" value="2"/>
</dbReference>
<dbReference type="RefSeq" id="WP_108826118.1">
    <property type="nucleotide sequence ID" value="NZ_CP023004.1"/>
</dbReference>
<evidence type="ECO:0000256" key="1">
    <source>
        <dbReference type="ARBA" id="ARBA00007613"/>
    </source>
</evidence>
<feature type="signal peptide" evidence="3">
    <location>
        <begin position="1"/>
        <end position="20"/>
    </location>
</feature>
<dbReference type="AlphaFoldDB" id="A0A2U8E5W2"/>
<sequence>MCAQQKHTTLFLLTRGTAAASLLLLASCATPSGPRSLSDSTVAVPETWQNTSETSSTRPAQTSAADNLSAWWTRYDDPILTRLINGALQTSPDIRTALSKIEQSRATRGVTKSDLLPSLSAGADARTSRTKDHTTSPHTTTSGESYSASLDASWEIDLFGKTRQSLKAADADLAQTEQNFHAAQVSLAAEVATAYVSLRSAEAQLAVVEESLRTRAETTQITQWRAQSGDASALELQQAVSTLEQARASIPSLRQNIAQARNQLTLLSGLAPGALDQLLAGLGGTGDSPVGSGRMADSAMPKADAHASRIPKSDTPAVAIPADTLRQRPDIRAAEYAFAATVARLKAAERDRLPSLKLTGSLSLESLRAGDLFDPSTTVASALGSLTAPIFAGGRIKQNIAIQNELTKQSLIAYESAVLTALTDVENALVSIQRTTERITILDRANAAAREAAELAAIQYEAGQVDITTLLDAQRTELSIQEQQVSATADYTNAQIQLYKALGGGWGNVN</sequence>